<organism evidence="2 3">
    <name type="scientific">Nadsonia fulvescens var. elongata DSM 6958</name>
    <dbReference type="NCBI Taxonomy" id="857566"/>
    <lineage>
        <taxon>Eukaryota</taxon>
        <taxon>Fungi</taxon>
        <taxon>Dikarya</taxon>
        <taxon>Ascomycota</taxon>
        <taxon>Saccharomycotina</taxon>
        <taxon>Dipodascomycetes</taxon>
        <taxon>Dipodascales</taxon>
        <taxon>Dipodascales incertae sedis</taxon>
        <taxon>Nadsonia</taxon>
    </lineage>
</organism>
<evidence type="ECO:0000313" key="3">
    <source>
        <dbReference type="Proteomes" id="UP000095009"/>
    </source>
</evidence>
<proteinExistence type="predicted"/>
<keyword evidence="3" id="KW-1185">Reference proteome</keyword>
<gene>
    <name evidence="2" type="ORF">NADFUDRAFT_39551</name>
</gene>
<evidence type="ECO:0000313" key="2">
    <source>
        <dbReference type="EMBL" id="ODQ68153.1"/>
    </source>
</evidence>
<accession>A0A1E3PRU4</accession>
<evidence type="ECO:0000256" key="1">
    <source>
        <dbReference type="SAM" id="MobiDB-lite"/>
    </source>
</evidence>
<sequence length="358" mass="40605">MLANPVPHASVPKAASASPTTCYDNIPTAPTCVNDNLSYKPKRTKTGKTTFCHKRLDHEHNVGEHELSHRKSREKTLFLPIHNMLNDTSGMEQAPKTLGSTQMKFKENPTNFNTKDQKSTSDDFDEIANKNNLNWALNNFLSDTDPILMLCPYNLEWISQETTKKIPCNKNTYYETDNLNSNESIYHYIHSNYSKDNMYISRQYQFNECTYHQDDDYIPSPPGSTDYSWDVALEADFDSDVDFDNSSNISTNISTKSNFSSSFLSTSSSMSISISTDEVQEKAQALPSSPMLTEAMFSSPLYHDMFTYLSPSESSLIPPATKTKLFSLNYNSYKQNLAHQNDLRTLEKDIEVLDVQGI</sequence>
<dbReference type="Proteomes" id="UP000095009">
    <property type="component" value="Unassembled WGS sequence"/>
</dbReference>
<protein>
    <submittedName>
        <fullName evidence="2">Uncharacterized protein</fullName>
    </submittedName>
</protein>
<dbReference type="EMBL" id="KV454406">
    <property type="protein sequence ID" value="ODQ68153.1"/>
    <property type="molecule type" value="Genomic_DNA"/>
</dbReference>
<name>A0A1E3PRU4_9ASCO</name>
<feature type="region of interest" description="Disordered" evidence="1">
    <location>
        <begin position="1"/>
        <end position="22"/>
    </location>
</feature>
<reference evidence="2 3" key="1">
    <citation type="journal article" date="2016" name="Proc. Natl. Acad. Sci. U.S.A.">
        <title>Comparative genomics of biotechnologically important yeasts.</title>
        <authorList>
            <person name="Riley R."/>
            <person name="Haridas S."/>
            <person name="Wolfe K.H."/>
            <person name="Lopes M.R."/>
            <person name="Hittinger C.T."/>
            <person name="Goeker M."/>
            <person name="Salamov A.A."/>
            <person name="Wisecaver J.H."/>
            <person name="Long T.M."/>
            <person name="Calvey C.H."/>
            <person name="Aerts A.L."/>
            <person name="Barry K.W."/>
            <person name="Choi C."/>
            <person name="Clum A."/>
            <person name="Coughlan A.Y."/>
            <person name="Deshpande S."/>
            <person name="Douglass A.P."/>
            <person name="Hanson S.J."/>
            <person name="Klenk H.-P."/>
            <person name="LaButti K.M."/>
            <person name="Lapidus A."/>
            <person name="Lindquist E.A."/>
            <person name="Lipzen A.M."/>
            <person name="Meier-Kolthoff J.P."/>
            <person name="Ohm R.A."/>
            <person name="Otillar R.P."/>
            <person name="Pangilinan J.L."/>
            <person name="Peng Y."/>
            <person name="Rokas A."/>
            <person name="Rosa C.A."/>
            <person name="Scheuner C."/>
            <person name="Sibirny A.A."/>
            <person name="Slot J.C."/>
            <person name="Stielow J.B."/>
            <person name="Sun H."/>
            <person name="Kurtzman C.P."/>
            <person name="Blackwell M."/>
            <person name="Grigoriev I.V."/>
            <person name="Jeffries T.W."/>
        </authorList>
    </citation>
    <scope>NUCLEOTIDE SEQUENCE [LARGE SCALE GENOMIC DNA]</scope>
    <source>
        <strain evidence="2 3">DSM 6958</strain>
    </source>
</reference>
<dbReference type="AlphaFoldDB" id="A0A1E3PRU4"/>